<feature type="region of interest" description="Disordered" evidence="1">
    <location>
        <begin position="120"/>
        <end position="147"/>
    </location>
</feature>
<feature type="compositionally biased region" description="Basic and acidic residues" evidence="1">
    <location>
        <begin position="331"/>
        <end position="341"/>
    </location>
</feature>
<dbReference type="AlphaFoldDB" id="A0ABC8VII1"/>
<feature type="domain" description="Calmodulin-binding" evidence="2">
    <location>
        <begin position="537"/>
        <end position="653"/>
    </location>
</feature>
<dbReference type="InterPro" id="IPR012417">
    <property type="entry name" value="CaM-bd_dom_pln"/>
</dbReference>
<evidence type="ECO:0000256" key="1">
    <source>
        <dbReference type="SAM" id="MobiDB-lite"/>
    </source>
</evidence>
<reference evidence="3 4" key="2">
    <citation type="submission" date="2024-10" db="EMBL/GenBank/DDBJ databases">
        <authorList>
            <person name="Ryan C."/>
        </authorList>
    </citation>
    <scope>NUCLEOTIDE SEQUENCE [LARGE SCALE GENOMIC DNA]</scope>
</reference>
<feature type="compositionally biased region" description="Basic and acidic residues" evidence="1">
    <location>
        <begin position="401"/>
        <end position="411"/>
    </location>
</feature>
<feature type="compositionally biased region" description="Low complexity" evidence="1">
    <location>
        <begin position="567"/>
        <end position="598"/>
    </location>
</feature>
<feature type="compositionally biased region" description="Low complexity" evidence="1">
    <location>
        <begin position="524"/>
        <end position="533"/>
    </location>
</feature>
<reference evidence="4" key="1">
    <citation type="submission" date="2024-06" db="EMBL/GenBank/DDBJ databases">
        <authorList>
            <person name="Ryan C."/>
        </authorList>
    </citation>
    <scope>NUCLEOTIDE SEQUENCE [LARGE SCALE GENOMIC DNA]</scope>
</reference>
<evidence type="ECO:0000313" key="3">
    <source>
        <dbReference type="EMBL" id="CAL4891441.1"/>
    </source>
</evidence>
<name>A0ABC8VII1_9POAL</name>
<dbReference type="EMBL" id="OZ075120">
    <property type="protein sequence ID" value="CAL4891441.1"/>
    <property type="molecule type" value="Genomic_DNA"/>
</dbReference>
<keyword evidence="4" id="KW-1185">Reference proteome</keyword>
<feature type="compositionally biased region" description="Polar residues" evidence="1">
    <location>
        <begin position="435"/>
        <end position="448"/>
    </location>
</feature>
<feature type="region of interest" description="Disordered" evidence="1">
    <location>
        <begin position="366"/>
        <end position="598"/>
    </location>
</feature>
<accession>A0ABC8VII1</accession>
<organism evidence="3 4">
    <name type="scientific">Urochloa decumbens</name>
    <dbReference type="NCBI Taxonomy" id="240449"/>
    <lineage>
        <taxon>Eukaryota</taxon>
        <taxon>Viridiplantae</taxon>
        <taxon>Streptophyta</taxon>
        <taxon>Embryophyta</taxon>
        <taxon>Tracheophyta</taxon>
        <taxon>Spermatophyta</taxon>
        <taxon>Magnoliopsida</taxon>
        <taxon>Liliopsida</taxon>
        <taxon>Poales</taxon>
        <taxon>Poaceae</taxon>
        <taxon>PACMAD clade</taxon>
        <taxon>Panicoideae</taxon>
        <taxon>Panicodae</taxon>
        <taxon>Paniceae</taxon>
        <taxon>Melinidinae</taxon>
        <taxon>Urochloa</taxon>
    </lineage>
</organism>
<protein>
    <recommendedName>
        <fullName evidence="2">Calmodulin-binding domain-containing protein</fullName>
    </recommendedName>
</protein>
<dbReference type="Pfam" id="PF07839">
    <property type="entry name" value="CaM_binding"/>
    <property type="match status" value="1"/>
</dbReference>
<evidence type="ECO:0000259" key="2">
    <source>
        <dbReference type="SMART" id="SM01054"/>
    </source>
</evidence>
<dbReference type="Proteomes" id="UP001497457">
    <property type="component" value="Chromosome 10rd"/>
</dbReference>
<proteinExistence type="predicted"/>
<feature type="compositionally biased region" description="Polar residues" evidence="1">
    <location>
        <begin position="298"/>
        <end position="308"/>
    </location>
</feature>
<feature type="compositionally biased region" description="Low complexity" evidence="1">
    <location>
        <begin position="388"/>
        <end position="398"/>
    </location>
</feature>
<feature type="compositionally biased region" description="Basic and acidic residues" evidence="1">
    <location>
        <begin position="493"/>
        <end position="512"/>
    </location>
</feature>
<dbReference type="PANTHER" id="PTHR33349:SF37">
    <property type="entry name" value="CALMODULIN-BINDING DOMAIN-CONTAINING PROTEIN"/>
    <property type="match status" value="1"/>
</dbReference>
<gene>
    <name evidence="3" type="ORF">URODEC1_LOCUS3796</name>
</gene>
<sequence length="670" mass="72261">MTEEVIKEVITSIPASAEPKCEDLLINSPVIIDGTSPVIIDGTSVPPDIKRKEKPVPHYLRASSKSCHDNCKFGIKHSSEPKKYWPISRKQLRRASTGNHEQGRIEIILPKTARPIKENQKLKNSHEKDGDATAPGKPKFTNPKAPLESAADHFNSISCVEDLSVEASEPVVAETLPTDTECLVISHDDVADCEDEVSSDGAESIELEMPLAIQDIDESDEHTEDAIMPSNNVSEVGEPSVMDHMPDQSGNECANSDKRTTQAVIASKKYEQAALGTKPKSSAKEPEIQKVKATLSVTRNTVSSQRNGRASHPKATGVAIDSSNVPKTTKKPADATADKKLSKPLRKFSPTVASAAPKVKEIKVLSPSDAMDLSAKPARLAKRKASSAKKAPSPSLSSGKQIDRDMKEKNVAKNAQVLKKKGDEKVISGPLKLSRSVNMSGKSISSVRLRSIRKDKIAPPMRNSKKVAETENSDTGAKIAKEKSLKMASPKVRKPEVSNKESRPPRKEKLDTPRTANARRPKPASIASSSTTAPGPQPRKLTFRRGKVLNPDVGSSSTPRRLRFRPATAATDASATRSRGSRIAGRRSGSSSSVREASAEVVVLRRLQDGKETKKQEQVLLNNVIEETASRLVAEARKSKVKALVGAFETVISLQETGKAAAPVVASVAR</sequence>
<dbReference type="PANTHER" id="PTHR33349">
    <property type="entry name" value="EMB|CAB62594.1"/>
    <property type="match status" value="1"/>
</dbReference>
<feature type="region of interest" description="Disordered" evidence="1">
    <location>
        <begin position="298"/>
        <end position="341"/>
    </location>
</feature>
<feature type="compositionally biased region" description="Basic and acidic residues" evidence="1">
    <location>
        <begin position="120"/>
        <end position="131"/>
    </location>
</feature>
<dbReference type="SMART" id="SM01054">
    <property type="entry name" value="CaM_binding"/>
    <property type="match status" value="1"/>
</dbReference>
<evidence type="ECO:0000313" key="4">
    <source>
        <dbReference type="Proteomes" id="UP001497457"/>
    </source>
</evidence>